<reference evidence="4" key="2">
    <citation type="submission" date="2015-01" db="EMBL/GenBank/DDBJ databases">
        <title>Evolutionary Origins and Diversification of the Mycorrhizal Mutualists.</title>
        <authorList>
            <consortium name="DOE Joint Genome Institute"/>
            <consortium name="Mycorrhizal Genomics Consortium"/>
            <person name="Kohler A."/>
            <person name="Kuo A."/>
            <person name="Nagy L.G."/>
            <person name="Floudas D."/>
            <person name="Copeland A."/>
            <person name="Barry K.W."/>
            <person name="Cichocki N."/>
            <person name="Veneault-Fourrey C."/>
            <person name="LaButti K."/>
            <person name="Lindquist E.A."/>
            <person name="Lipzen A."/>
            <person name="Lundell T."/>
            <person name="Morin E."/>
            <person name="Murat C."/>
            <person name="Riley R."/>
            <person name="Ohm R."/>
            <person name="Sun H."/>
            <person name="Tunlid A."/>
            <person name="Henrissat B."/>
            <person name="Grigoriev I.V."/>
            <person name="Hibbett D.S."/>
            <person name="Martin F."/>
        </authorList>
    </citation>
    <scope>NUCLEOTIDE SEQUENCE [LARGE SCALE GENOMIC DNA]</scope>
    <source>
        <strain evidence="4">MAFF 305830</strain>
    </source>
</reference>
<feature type="compositionally biased region" description="Basic and acidic residues" evidence="1">
    <location>
        <begin position="35"/>
        <end position="46"/>
    </location>
</feature>
<name>A0A0C3APG8_SERVB</name>
<feature type="compositionally biased region" description="Basic residues" evidence="1">
    <location>
        <begin position="53"/>
        <end position="69"/>
    </location>
</feature>
<dbReference type="GO" id="GO:0000463">
    <property type="term" value="P:maturation of LSU-rRNA from tricistronic rRNA transcript (SSU-rRNA, 5.8S rRNA, LSU-rRNA)"/>
    <property type="evidence" value="ECO:0007669"/>
    <property type="project" value="TreeGrafter"/>
</dbReference>
<dbReference type="GO" id="GO:0070761">
    <property type="term" value="C:pre-snoRNP complex"/>
    <property type="evidence" value="ECO:0007669"/>
    <property type="project" value="TreeGrafter"/>
</dbReference>
<reference evidence="3 4" key="1">
    <citation type="submission" date="2014-04" db="EMBL/GenBank/DDBJ databases">
        <authorList>
            <consortium name="DOE Joint Genome Institute"/>
            <person name="Kuo A."/>
            <person name="Zuccaro A."/>
            <person name="Kohler A."/>
            <person name="Nagy L.G."/>
            <person name="Floudas D."/>
            <person name="Copeland A."/>
            <person name="Barry K.W."/>
            <person name="Cichocki N."/>
            <person name="Veneault-Fourrey C."/>
            <person name="LaButti K."/>
            <person name="Lindquist E.A."/>
            <person name="Lipzen A."/>
            <person name="Lundell T."/>
            <person name="Morin E."/>
            <person name="Murat C."/>
            <person name="Sun H."/>
            <person name="Tunlid A."/>
            <person name="Henrissat B."/>
            <person name="Grigoriev I.V."/>
            <person name="Hibbett D.S."/>
            <person name="Martin F."/>
            <person name="Nordberg H.P."/>
            <person name="Cantor M.N."/>
            <person name="Hua S.X."/>
        </authorList>
    </citation>
    <scope>NUCLEOTIDE SEQUENCE [LARGE SCALE GENOMIC DNA]</scope>
    <source>
        <strain evidence="3 4">MAFF 305830</strain>
    </source>
</reference>
<keyword evidence="4" id="KW-1185">Reference proteome</keyword>
<dbReference type="Proteomes" id="UP000054097">
    <property type="component" value="Unassembled WGS sequence"/>
</dbReference>
<feature type="compositionally biased region" description="Acidic residues" evidence="1">
    <location>
        <begin position="267"/>
        <end position="282"/>
    </location>
</feature>
<evidence type="ECO:0000313" key="4">
    <source>
        <dbReference type="Proteomes" id="UP000054097"/>
    </source>
</evidence>
<evidence type="ECO:0000259" key="2">
    <source>
        <dbReference type="Pfam" id="PF25790"/>
    </source>
</evidence>
<dbReference type="GO" id="GO:0000492">
    <property type="term" value="P:box C/D snoRNP assembly"/>
    <property type="evidence" value="ECO:0007669"/>
    <property type="project" value="TreeGrafter"/>
</dbReference>
<feature type="compositionally biased region" description="Low complexity" evidence="1">
    <location>
        <begin position="339"/>
        <end position="348"/>
    </location>
</feature>
<sequence length="386" mass="42801">MNNYGYTSFVNDYVFLEQVGRNVAEFGRDIQEKKLSGHEQGFRDRSGNLGRGGKSRGHKGALSRGKGHTKRDTLRDVLLERADIDMQLCPEGMERKKMNQSSWDTKSNTGYLTLQYRFYHVKDSSTNGQTKALSLGSKRKRILKDPATEQVTLLSHRNNIDLPLGDSLRRVVQERSKKDGTLPGWIREMIKGGETSVGETQGREMGYVVLIRSAMDVPKKGADPVYEELDPALALIDVLKGHTFAEFPTLEVVRKADWSAQGHEWEIEGGDDQSGDEDEEEQTEQRKTKRLKVDEETGKRLFGGLMGYGDPDDTESDDGNMGTAVKAETQPTSLLGALDYSSESSEASGSEDDIGGAPAQRLNPSALVGAATTDQEEVDWEDYIPE</sequence>
<dbReference type="GO" id="GO:0048254">
    <property type="term" value="P:snoRNA localization"/>
    <property type="evidence" value="ECO:0007669"/>
    <property type="project" value="TreeGrafter"/>
</dbReference>
<feature type="compositionally biased region" description="Basic and acidic residues" evidence="1">
    <location>
        <begin position="283"/>
        <end position="299"/>
    </location>
</feature>
<feature type="region of interest" description="Disordered" evidence="1">
    <location>
        <begin position="266"/>
        <end position="386"/>
    </location>
</feature>
<evidence type="ECO:0000256" key="1">
    <source>
        <dbReference type="SAM" id="MobiDB-lite"/>
    </source>
</evidence>
<dbReference type="STRING" id="933852.A0A0C3APG8"/>
<gene>
    <name evidence="3" type="ORF">M408DRAFT_79747</name>
</gene>
<dbReference type="Pfam" id="PF25790">
    <property type="entry name" value="BCD1"/>
    <property type="match status" value="1"/>
</dbReference>
<dbReference type="InterPro" id="IPR057721">
    <property type="entry name" value="BCD1_alpha/beta"/>
</dbReference>
<dbReference type="HOGENOM" id="CLU_025524_1_0_1"/>
<dbReference type="OrthoDB" id="272357at2759"/>
<dbReference type="PANTHER" id="PTHR13483:SF11">
    <property type="entry name" value="ZINC FINGER HIT DOMAIN-CONTAINING PROTEIN 3"/>
    <property type="match status" value="1"/>
</dbReference>
<evidence type="ECO:0000313" key="3">
    <source>
        <dbReference type="EMBL" id="KIM21974.1"/>
    </source>
</evidence>
<proteinExistence type="predicted"/>
<dbReference type="EMBL" id="KN824367">
    <property type="protein sequence ID" value="KIM21974.1"/>
    <property type="molecule type" value="Genomic_DNA"/>
</dbReference>
<dbReference type="InterPro" id="IPR051639">
    <property type="entry name" value="BCD1"/>
</dbReference>
<protein>
    <recommendedName>
        <fullName evidence="2">BCD1 alpha/beta domain-containing protein</fullName>
    </recommendedName>
</protein>
<dbReference type="GO" id="GO:0005634">
    <property type="term" value="C:nucleus"/>
    <property type="evidence" value="ECO:0007669"/>
    <property type="project" value="TreeGrafter"/>
</dbReference>
<feature type="compositionally biased region" description="Acidic residues" evidence="1">
    <location>
        <begin position="374"/>
        <end position="386"/>
    </location>
</feature>
<accession>A0A0C3APG8</accession>
<dbReference type="AlphaFoldDB" id="A0A0C3APG8"/>
<organism evidence="3 4">
    <name type="scientific">Serendipita vermifera MAFF 305830</name>
    <dbReference type="NCBI Taxonomy" id="933852"/>
    <lineage>
        <taxon>Eukaryota</taxon>
        <taxon>Fungi</taxon>
        <taxon>Dikarya</taxon>
        <taxon>Basidiomycota</taxon>
        <taxon>Agaricomycotina</taxon>
        <taxon>Agaricomycetes</taxon>
        <taxon>Sebacinales</taxon>
        <taxon>Serendipitaceae</taxon>
        <taxon>Serendipita</taxon>
    </lineage>
</organism>
<feature type="region of interest" description="Disordered" evidence="1">
    <location>
        <begin position="35"/>
        <end position="70"/>
    </location>
</feature>
<dbReference type="PANTHER" id="PTHR13483">
    <property type="entry name" value="BOX C_D SNORNA PROTEIN 1-RELATED"/>
    <property type="match status" value="1"/>
</dbReference>
<feature type="domain" description="BCD1 alpha/beta" evidence="2">
    <location>
        <begin position="79"/>
        <end position="260"/>
    </location>
</feature>